<feature type="transmembrane region" description="Helical" evidence="6">
    <location>
        <begin position="103"/>
        <end position="123"/>
    </location>
</feature>
<feature type="transmembrane region" description="Helical" evidence="6">
    <location>
        <begin position="220"/>
        <end position="240"/>
    </location>
</feature>
<evidence type="ECO:0000256" key="6">
    <source>
        <dbReference type="SAM" id="Phobius"/>
    </source>
</evidence>
<feature type="transmembrane region" description="Helical" evidence="6">
    <location>
        <begin position="348"/>
        <end position="370"/>
    </location>
</feature>
<sequence>MTWYFVPRMLSAFIAIVILIVMTRVLGAADFGRYNLTLLSGMLLFSFTFHWLAISIGRFHHAPEFDGQTIATVLGASALLGVFLLCLVGLVRMVLPAEWVSSFFLAVVFCTSHAMYELGTVCLRQYNEGPKFAAVTLLRQALGVSLAVTFVMYGGGYASAVIGMSMGAAITGAYALVFALSRSGIVVPSLGALRTYFRFGFPLAVVSSSASFFAMSSQSLLAFFAGMDAAGYFAAAQTLASKALKLPMTTLSRVVAPSVFEAHETNGLRSSDAVLERYFSFLVLISMPIVVALVFAADVFTHLLFEQSFAEETALYLRLLSPAAFIVGLQGAYFSYAFMRSKKTGLQLGISVASLVVHAFLSLVTIYLFGAPGAPIAFLISGVVSFVAYYYIGRKVDPLRVSTTELKYGVLGAIAYAPFCISAGMSANLTLQLALLAAGLMFMFWVLVLLGQVAAVVVWRRARGFVSWAKT</sequence>
<feature type="transmembrane region" description="Helical" evidence="6">
    <location>
        <begin position="315"/>
        <end position="336"/>
    </location>
</feature>
<dbReference type="InterPro" id="IPR050833">
    <property type="entry name" value="Poly_Biosynth_Transport"/>
</dbReference>
<feature type="transmembrane region" description="Helical" evidence="6">
    <location>
        <begin position="135"/>
        <end position="154"/>
    </location>
</feature>
<protein>
    <submittedName>
        <fullName evidence="7">Uncharacterized protein</fullName>
    </submittedName>
</protein>
<keyword evidence="5 6" id="KW-0472">Membrane</keyword>
<dbReference type="PANTHER" id="PTHR30250">
    <property type="entry name" value="PST FAMILY PREDICTED COLANIC ACID TRANSPORTER"/>
    <property type="match status" value="1"/>
</dbReference>
<keyword evidence="4 6" id="KW-1133">Transmembrane helix</keyword>
<dbReference type="AlphaFoldDB" id="A0A0X3TST5"/>
<evidence type="ECO:0000256" key="1">
    <source>
        <dbReference type="ARBA" id="ARBA00004651"/>
    </source>
</evidence>
<feature type="transmembrane region" description="Helical" evidence="6">
    <location>
        <begin position="37"/>
        <end position="57"/>
    </location>
</feature>
<reference evidence="8" key="1">
    <citation type="submission" date="2015-12" db="EMBL/GenBank/DDBJ databases">
        <authorList>
            <person name="Zhang G."/>
            <person name="Stingl U."/>
        </authorList>
    </citation>
    <scope>NUCLEOTIDE SEQUENCE [LARGE SCALE GENOMIC DNA]</scope>
    <source>
        <strain evidence="8">ZGT108</strain>
    </source>
</reference>
<feature type="transmembrane region" description="Helical" evidence="6">
    <location>
        <begin position="69"/>
        <end position="91"/>
    </location>
</feature>
<feature type="transmembrane region" description="Helical" evidence="6">
    <location>
        <begin position="376"/>
        <end position="393"/>
    </location>
</feature>
<evidence type="ECO:0000256" key="3">
    <source>
        <dbReference type="ARBA" id="ARBA00022692"/>
    </source>
</evidence>
<accession>A0A0X3TST5</accession>
<dbReference type="Pfam" id="PF01943">
    <property type="entry name" value="Polysacc_synt"/>
    <property type="match status" value="1"/>
</dbReference>
<proteinExistence type="predicted"/>
<evidence type="ECO:0000256" key="2">
    <source>
        <dbReference type="ARBA" id="ARBA00022475"/>
    </source>
</evidence>
<evidence type="ECO:0000313" key="7">
    <source>
        <dbReference type="EMBL" id="KUJ78794.1"/>
    </source>
</evidence>
<dbReference type="Proteomes" id="UP000053690">
    <property type="component" value="Unassembled WGS sequence"/>
</dbReference>
<feature type="transmembrane region" description="Helical" evidence="6">
    <location>
        <begin position="160"/>
        <end position="181"/>
    </location>
</feature>
<feature type="transmembrane region" description="Helical" evidence="6">
    <location>
        <begin position="433"/>
        <end position="459"/>
    </location>
</feature>
<dbReference type="InterPro" id="IPR002797">
    <property type="entry name" value="Polysacc_synth"/>
</dbReference>
<keyword evidence="3 6" id="KW-0812">Transmembrane</keyword>
<evidence type="ECO:0000256" key="5">
    <source>
        <dbReference type="ARBA" id="ARBA00023136"/>
    </source>
</evidence>
<dbReference type="PANTHER" id="PTHR30250:SF31">
    <property type="entry name" value="INNER MEMBRANE PROTEIN YGHQ"/>
    <property type="match status" value="1"/>
</dbReference>
<evidence type="ECO:0000313" key="8">
    <source>
        <dbReference type="Proteomes" id="UP000053690"/>
    </source>
</evidence>
<keyword evidence="2" id="KW-1003">Cell membrane</keyword>
<feature type="transmembrane region" description="Helical" evidence="6">
    <location>
        <begin position="405"/>
        <end position="427"/>
    </location>
</feature>
<gene>
    <name evidence="7" type="ORF">AVO44_10375</name>
</gene>
<dbReference type="STRING" id="1685378.AVO44_10375"/>
<evidence type="ECO:0000256" key="4">
    <source>
        <dbReference type="ARBA" id="ARBA00022989"/>
    </source>
</evidence>
<dbReference type="GO" id="GO:0005886">
    <property type="term" value="C:plasma membrane"/>
    <property type="evidence" value="ECO:0007669"/>
    <property type="project" value="UniProtKB-SubCell"/>
</dbReference>
<dbReference type="RefSeq" id="WP_068336458.1">
    <property type="nucleotide sequence ID" value="NZ_LQBP01000005.1"/>
</dbReference>
<organism evidence="7 8">
    <name type="scientific">Ruegeria profundi</name>
    <dbReference type="NCBI Taxonomy" id="1685378"/>
    <lineage>
        <taxon>Bacteria</taxon>
        <taxon>Pseudomonadati</taxon>
        <taxon>Pseudomonadota</taxon>
        <taxon>Alphaproteobacteria</taxon>
        <taxon>Rhodobacterales</taxon>
        <taxon>Roseobacteraceae</taxon>
        <taxon>Ruegeria</taxon>
    </lineage>
</organism>
<keyword evidence="8" id="KW-1185">Reference proteome</keyword>
<dbReference type="EMBL" id="LQBP01000005">
    <property type="protein sequence ID" value="KUJ78794.1"/>
    <property type="molecule type" value="Genomic_DNA"/>
</dbReference>
<feature type="transmembrane region" description="Helical" evidence="6">
    <location>
        <begin position="278"/>
        <end position="303"/>
    </location>
</feature>
<comment type="subcellular location">
    <subcellularLocation>
        <location evidence="1">Cell membrane</location>
        <topology evidence="1">Multi-pass membrane protein</topology>
    </subcellularLocation>
</comment>
<name>A0A0X3TST5_9RHOB</name>
<comment type="caution">
    <text evidence="7">The sequence shown here is derived from an EMBL/GenBank/DDBJ whole genome shotgun (WGS) entry which is preliminary data.</text>
</comment>
<dbReference type="OrthoDB" id="5906224at2"/>